<evidence type="ECO:0000256" key="1">
    <source>
        <dbReference type="SAM" id="Coils"/>
    </source>
</evidence>
<evidence type="ECO:0000313" key="2">
    <source>
        <dbReference type="EMBL" id="PJG82869.1"/>
    </source>
</evidence>
<name>A0A2M8RVF0_9PAST</name>
<proteinExistence type="predicted"/>
<protein>
    <submittedName>
        <fullName evidence="2">Uncharacterized protein</fullName>
    </submittedName>
</protein>
<dbReference type="OrthoDB" id="2964117at2"/>
<keyword evidence="3" id="KW-1185">Reference proteome</keyword>
<gene>
    <name evidence="2" type="ORF">CVP04_05735</name>
</gene>
<comment type="caution">
    <text evidence="2">The sequence shown here is derived from an EMBL/GenBank/DDBJ whole genome shotgun (WGS) entry which is preliminary data.</text>
</comment>
<accession>A0A2M8RVF0</accession>
<keyword evidence="1" id="KW-0175">Coiled coil</keyword>
<organism evidence="2 3">
    <name type="scientific">Caviibacterium pharyngocola</name>
    <dbReference type="NCBI Taxonomy" id="28159"/>
    <lineage>
        <taxon>Bacteria</taxon>
        <taxon>Pseudomonadati</taxon>
        <taxon>Pseudomonadota</taxon>
        <taxon>Gammaproteobacteria</taxon>
        <taxon>Pasteurellales</taxon>
        <taxon>Pasteurellaceae</taxon>
        <taxon>Caviibacterium</taxon>
    </lineage>
</organism>
<reference evidence="2 3" key="1">
    <citation type="submission" date="2017-11" db="EMBL/GenBank/DDBJ databases">
        <title>Reclassification of Bisgaard taxon 5 as Caviibacterium pharyngocola gen. nov., sp. nov.</title>
        <authorList>
            <person name="Christensen H."/>
        </authorList>
    </citation>
    <scope>NUCLEOTIDE SEQUENCE [LARGE SCALE GENOMIC DNA]</scope>
    <source>
        <strain evidence="2 3">7_3</strain>
    </source>
</reference>
<dbReference type="AlphaFoldDB" id="A0A2M8RVF0"/>
<feature type="coiled-coil region" evidence="1">
    <location>
        <begin position="165"/>
        <end position="192"/>
    </location>
</feature>
<dbReference type="Proteomes" id="UP000230282">
    <property type="component" value="Unassembled WGS sequence"/>
</dbReference>
<sequence length="216" mass="25770">MKDGYLEFFERFNISIEDFLRFAEDSIILIPKERAKKEWVNLKQRIQGEGQEVYVRSYARNGEGNYLYQEIYQELFPCKIIVDKTNNRYPTELLQELTGFNKNGRNANIQNFQVSHIFGCTKNPYAFCAPWNIAFIPKILDPFTGHESKGDLTNKITKIYKNRMWEEYEDLIQEYNNEMRTLECKINIYIENNKSMDKRIKKFHNSLLSEFAQINI</sequence>
<evidence type="ECO:0000313" key="3">
    <source>
        <dbReference type="Proteomes" id="UP000230282"/>
    </source>
</evidence>
<dbReference type="EMBL" id="PHGZ01000013">
    <property type="protein sequence ID" value="PJG82869.1"/>
    <property type="molecule type" value="Genomic_DNA"/>
</dbReference>